<dbReference type="SUPFAM" id="SSF159888">
    <property type="entry name" value="YdhG-like"/>
    <property type="match status" value="1"/>
</dbReference>
<dbReference type="InterPro" id="IPR014922">
    <property type="entry name" value="YdhG-like"/>
</dbReference>
<sequence length="132" mass="14686">MSYIKDPRVDAYIDALPDWQQAVCREVRDLVHAADPEVAETIKRTRQPYFVLQGNICALLAAKDHVNVFLYDGAIVPDPEGIITAGHENKTARTVAFRQGETINAPALSAMFKQIIANNRAGGWRKLKRDAP</sequence>
<proteinExistence type="predicted"/>
<evidence type="ECO:0000313" key="3">
    <source>
        <dbReference type="Proteomes" id="UP000661607"/>
    </source>
</evidence>
<dbReference type="EMBL" id="JADBEF010000001">
    <property type="protein sequence ID" value="MBE1566066.1"/>
    <property type="molecule type" value="Genomic_DNA"/>
</dbReference>
<dbReference type="Gene3D" id="3.90.1150.200">
    <property type="match status" value="1"/>
</dbReference>
<keyword evidence="3" id="KW-1185">Reference proteome</keyword>
<reference evidence="2 3" key="1">
    <citation type="submission" date="2020-10" db="EMBL/GenBank/DDBJ databases">
        <title>Sequencing the genomes of 1000 actinobacteria strains.</title>
        <authorList>
            <person name="Klenk H.-P."/>
        </authorList>
    </citation>
    <scope>NUCLEOTIDE SEQUENCE [LARGE SCALE GENOMIC DNA]</scope>
    <source>
        <strain evidence="2 3">DSM 43748</strain>
    </source>
</reference>
<name>A0ABR9KWF5_9ACTN</name>
<dbReference type="Proteomes" id="UP000661607">
    <property type="component" value="Unassembled WGS sequence"/>
</dbReference>
<gene>
    <name evidence="2" type="ORF">H4W81_008845</name>
</gene>
<dbReference type="RefSeq" id="WP_192780165.1">
    <property type="nucleotide sequence ID" value="NZ_BAAASY010000013.1"/>
</dbReference>
<protein>
    <recommendedName>
        <fullName evidence="1">YdhG-like domain-containing protein</fullName>
    </recommendedName>
</protein>
<dbReference type="Pfam" id="PF08818">
    <property type="entry name" value="DUF1801"/>
    <property type="match status" value="1"/>
</dbReference>
<accession>A0ABR9KWF5</accession>
<comment type="caution">
    <text evidence="2">The sequence shown here is derived from an EMBL/GenBank/DDBJ whole genome shotgun (WGS) entry which is preliminary data.</text>
</comment>
<evidence type="ECO:0000313" key="2">
    <source>
        <dbReference type="EMBL" id="MBE1566066.1"/>
    </source>
</evidence>
<evidence type="ECO:0000259" key="1">
    <source>
        <dbReference type="Pfam" id="PF08818"/>
    </source>
</evidence>
<feature type="domain" description="YdhG-like" evidence="1">
    <location>
        <begin position="20"/>
        <end position="115"/>
    </location>
</feature>
<organism evidence="2 3">
    <name type="scientific">Nonomuraea africana</name>
    <dbReference type="NCBI Taxonomy" id="46171"/>
    <lineage>
        <taxon>Bacteria</taxon>
        <taxon>Bacillati</taxon>
        <taxon>Actinomycetota</taxon>
        <taxon>Actinomycetes</taxon>
        <taxon>Streptosporangiales</taxon>
        <taxon>Streptosporangiaceae</taxon>
        <taxon>Nonomuraea</taxon>
    </lineage>
</organism>